<name>A0ABN2WU98_9MICO</name>
<evidence type="ECO:0000256" key="4">
    <source>
        <dbReference type="ARBA" id="ARBA00022519"/>
    </source>
</evidence>
<evidence type="ECO:0000256" key="9">
    <source>
        <dbReference type="SAM" id="MobiDB-lite"/>
    </source>
</evidence>
<keyword evidence="3" id="KW-1003">Cell membrane</keyword>
<organism evidence="12 13">
    <name type="scientific">Brevibacterium salitolerans</name>
    <dbReference type="NCBI Taxonomy" id="1403566"/>
    <lineage>
        <taxon>Bacteria</taxon>
        <taxon>Bacillati</taxon>
        <taxon>Actinomycetota</taxon>
        <taxon>Actinomycetes</taxon>
        <taxon>Micrococcales</taxon>
        <taxon>Brevibacteriaceae</taxon>
        <taxon>Brevibacterium</taxon>
    </lineage>
</organism>
<evidence type="ECO:0000313" key="12">
    <source>
        <dbReference type="EMBL" id="GAA2099305.1"/>
    </source>
</evidence>
<feature type="transmembrane region" description="Helical" evidence="10">
    <location>
        <begin position="130"/>
        <end position="149"/>
    </location>
</feature>
<feature type="domain" description="Tripartite ATP-independent periplasmic transporters DctQ component" evidence="11">
    <location>
        <begin position="28"/>
        <end position="156"/>
    </location>
</feature>
<feature type="transmembrane region" description="Helical" evidence="10">
    <location>
        <begin position="12"/>
        <end position="35"/>
    </location>
</feature>
<dbReference type="PROSITE" id="PS51257">
    <property type="entry name" value="PROKAR_LIPOPROTEIN"/>
    <property type="match status" value="1"/>
</dbReference>
<gene>
    <name evidence="12" type="ORF">GCM10009823_21110</name>
</gene>
<dbReference type="RefSeq" id="WP_344337128.1">
    <property type="nucleotide sequence ID" value="NZ_BAAAPZ010000008.1"/>
</dbReference>
<keyword evidence="4" id="KW-0997">Cell inner membrane</keyword>
<evidence type="ECO:0000256" key="8">
    <source>
        <dbReference type="ARBA" id="ARBA00038436"/>
    </source>
</evidence>
<keyword evidence="6 10" id="KW-1133">Transmembrane helix</keyword>
<dbReference type="Pfam" id="PF04290">
    <property type="entry name" value="DctQ"/>
    <property type="match status" value="1"/>
</dbReference>
<feature type="region of interest" description="Disordered" evidence="9">
    <location>
        <begin position="198"/>
        <end position="224"/>
    </location>
</feature>
<evidence type="ECO:0000256" key="1">
    <source>
        <dbReference type="ARBA" id="ARBA00004429"/>
    </source>
</evidence>
<feature type="transmembrane region" description="Helical" evidence="10">
    <location>
        <begin position="50"/>
        <end position="68"/>
    </location>
</feature>
<dbReference type="PANTHER" id="PTHR35011">
    <property type="entry name" value="2,3-DIKETO-L-GULONATE TRAP TRANSPORTER SMALL PERMEASE PROTEIN YIAM"/>
    <property type="match status" value="1"/>
</dbReference>
<proteinExistence type="inferred from homology"/>
<evidence type="ECO:0000313" key="13">
    <source>
        <dbReference type="Proteomes" id="UP001500984"/>
    </source>
</evidence>
<keyword evidence="5 10" id="KW-0812">Transmembrane</keyword>
<dbReference type="PANTHER" id="PTHR35011:SF2">
    <property type="entry name" value="2,3-DIKETO-L-GULONATE TRAP TRANSPORTER SMALL PERMEASE PROTEIN YIAM"/>
    <property type="match status" value="1"/>
</dbReference>
<protein>
    <recommendedName>
        <fullName evidence="11">Tripartite ATP-independent periplasmic transporters DctQ component domain-containing protein</fullName>
    </recommendedName>
</protein>
<evidence type="ECO:0000256" key="7">
    <source>
        <dbReference type="ARBA" id="ARBA00023136"/>
    </source>
</evidence>
<keyword evidence="2" id="KW-0813">Transport</keyword>
<keyword evidence="7 10" id="KW-0472">Membrane</keyword>
<comment type="similarity">
    <text evidence="8">Belongs to the TRAP transporter small permease family.</text>
</comment>
<dbReference type="Proteomes" id="UP001500984">
    <property type="component" value="Unassembled WGS sequence"/>
</dbReference>
<dbReference type="InterPro" id="IPR055348">
    <property type="entry name" value="DctQ"/>
</dbReference>
<evidence type="ECO:0000256" key="2">
    <source>
        <dbReference type="ARBA" id="ARBA00022448"/>
    </source>
</evidence>
<reference evidence="12 13" key="1">
    <citation type="journal article" date="2019" name="Int. J. Syst. Evol. Microbiol.">
        <title>The Global Catalogue of Microorganisms (GCM) 10K type strain sequencing project: providing services to taxonomists for standard genome sequencing and annotation.</title>
        <authorList>
            <consortium name="The Broad Institute Genomics Platform"/>
            <consortium name="The Broad Institute Genome Sequencing Center for Infectious Disease"/>
            <person name="Wu L."/>
            <person name="Ma J."/>
        </authorList>
    </citation>
    <scope>NUCLEOTIDE SEQUENCE [LARGE SCALE GENOMIC DNA]</scope>
    <source>
        <strain evidence="12 13">JCM 15900</strain>
    </source>
</reference>
<evidence type="ECO:0000256" key="5">
    <source>
        <dbReference type="ARBA" id="ARBA00022692"/>
    </source>
</evidence>
<evidence type="ECO:0000256" key="3">
    <source>
        <dbReference type="ARBA" id="ARBA00022475"/>
    </source>
</evidence>
<feature type="transmembrane region" description="Helical" evidence="10">
    <location>
        <begin position="89"/>
        <end position="110"/>
    </location>
</feature>
<evidence type="ECO:0000259" key="11">
    <source>
        <dbReference type="Pfam" id="PF04290"/>
    </source>
</evidence>
<accession>A0ABN2WU98</accession>
<sequence length="224" mass="23898">MRILKSLDSGLSWIENIVAAGALAFACGLQIVSVIMRNLGVGVIFWAEEATIYAIIFSTFFGAVVVLRHNEHVNVDILAVLLHGPAKKAILLLGALCTVVYAFFVVWVSWELIGEPFSRTTLTPALKLPLWVVELSIAVGMTLFLIRAVEMAVRAIITPAERLDRDVLAEEAAAAGLDADLVEAGQRAIASGDVTVGGLRAGTEGRTDDAVGDAESEGREKRNG</sequence>
<comment type="subcellular location">
    <subcellularLocation>
        <location evidence="1">Cell inner membrane</location>
        <topology evidence="1">Multi-pass membrane protein</topology>
    </subcellularLocation>
</comment>
<dbReference type="InterPro" id="IPR007387">
    <property type="entry name" value="TRAP_DctQ"/>
</dbReference>
<keyword evidence="13" id="KW-1185">Reference proteome</keyword>
<evidence type="ECO:0000256" key="10">
    <source>
        <dbReference type="SAM" id="Phobius"/>
    </source>
</evidence>
<dbReference type="EMBL" id="BAAAPZ010000008">
    <property type="protein sequence ID" value="GAA2099305.1"/>
    <property type="molecule type" value="Genomic_DNA"/>
</dbReference>
<evidence type="ECO:0000256" key="6">
    <source>
        <dbReference type="ARBA" id="ARBA00022989"/>
    </source>
</evidence>
<comment type="caution">
    <text evidence="12">The sequence shown here is derived from an EMBL/GenBank/DDBJ whole genome shotgun (WGS) entry which is preliminary data.</text>
</comment>